<evidence type="ECO:0000313" key="8">
    <source>
        <dbReference type="EMBL" id="MBU5486202.1"/>
    </source>
</evidence>
<comment type="similarity">
    <text evidence="2">Belongs to the membrane fusion protein (MFP) (TC 8.A.1) family.</text>
</comment>
<feature type="coiled-coil region" evidence="4">
    <location>
        <begin position="98"/>
        <end position="171"/>
    </location>
</feature>
<keyword evidence="3 4" id="KW-0175">Coiled coil</keyword>
<evidence type="ECO:0000313" key="9">
    <source>
        <dbReference type="Proteomes" id="UP000726170"/>
    </source>
</evidence>
<dbReference type="RefSeq" id="WP_216440783.1">
    <property type="nucleotide sequence ID" value="NZ_JAHLQF010000004.1"/>
</dbReference>
<comment type="caution">
    <text evidence="8">The sequence shown here is derived from an EMBL/GenBank/DDBJ whole genome shotgun (WGS) entry which is preliminary data.</text>
</comment>
<feature type="domain" description="YknX-like barrel-sandwich hybrid" evidence="6">
    <location>
        <begin position="64"/>
        <end position="220"/>
    </location>
</feature>
<dbReference type="InterPro" id="IPR058639">
    <property type="entry name" value="BSH_YknX-like"/>
</dbReference>
<dbReference type="PANTHER" id="PTHR32347:SF14">
    <property type="entry name" value="EFFLUX SYSTEM COMPONENT YKNX-RELATED"/>
    <property type="match status" value="1"/>
</dbReference>
<keyword evidence="5" id="KW-0812">Transmembrane</keyword>
<feature type="domain" description="YknX-like C-terminal permuted SH3-like" evidence="7">
    <location>
        <begin position="313"/>
        <end position="380"/>
    </location>
</feature>
<reference evidence="8 9" key="1">
    <citation type="submission" date="2021-06" db="EMBL/GenBank/DDBJ databases">
        <authorList>
            <person name="Sun Q."/>
            <person name="Li D."/>
        </authorList>
    </citation>
    <scope>NUCLEOTIDE SEQUENCE [LARGE SCALE GENOMIC DNA]</scope>
    <source>
        <strain evidence="8 9">MSJ-11</strain>
    </source>
</reference>
<sequence length="382" mass="42944">MKKKNFVWIISIFIIVLIISFFYMRKMGKKPISVKTAIVQEGEIKSYLSTTGIIKSKNSKEYYANQGKIQKLYVKLGDKVKKGQTLVEFDVPNVDDSIRQAEIQYENALLQKKDLMRQRDNIEENKKKLDEKIHELESSKNPNSLSQLQTLKQQRESIQNISNEKLKQSENAVALAEIVLDSTRKKKDEIKSKIIADFDGVITAINGADGAIYNGMQPVIVVEDVNNLKVIISLSKYDAAKIKVGQMAIVKNGNKNYNGKVTFMEPVAKKPTSPMEGEKTLDATVDIVDKVEDLKINFDVDIDILTGKVDKTIKIPTECIKNEKGGRNIVYIVSEDRAIEREVKTGFQSDMEVQILEGLTLGDKVILNPSTNIINGTLVKES</sequence>
<name>A0ABS6EN59_9CLOT</name>
<evidence type="ECO:0000256" key="3">
    <source>
        <dbReference type="ARBA" id="ARBA00023054"/>
    </source>
</evidence>
<keyword evidence="9" id="KW-1185">Reference proteome</keyword>
<protein>
    <submittedName>
        <fullName evidence="8">Efflux RND transporter periplasmic adaptor subunit</fullName>
    </submittedName>
</protein>
<keyword evidence="5" id="KW-1133">Transmembrane helix</keyword>
<proteinExistence type="inferred from homology"/>
<evidence type="ECO:0000256" key="5">
    <source>
        <dbReference type="SAM" id="Phobius"/>
    </source>
</evidence>
<comment type="subcellular location">
    <subcellularLocation>
        <location evidence="1">Cell envelope</location>
    </subcellularLocation>
</comment>
<dbReference type="Pfam" id="PF25989">
    <property type="entry name" value="YknX_C"/>
    <property type="match status" value="1"/>
</dbReference>
<organism evidence="8 9">
    <name type="scientific">Clostridium mobile</name>
    <dbReference type="NCBI Taxonomy" id="2841512"/>
    <lineage>
        <taxon>Bacteria</taxon>
        <taxon>Bacillati</taxon>
        <taxon>Bacillota</taxon>
        <taxon>Clostridia</taxon>
        <taxon>Eubacteriales</taxon>
        <taxon>Clostridiaceae</taxon>
        <taxon>Clostridium</taxon>
    </lineage>
</organism>
<evidence type="ECO:0000256" key="4">
    <source>
        <dbReference type="SAM" id="Coils"/>
    </source>
</evidence>
<dbReference type="InterPro" id="IPR006143">
    <property type="entry name" value="RND_pump_MFP"/>
</dbReference>
<gene>
    <name evidence="8" type="ORF">KQI86_17935</name>
</gene>
<keyword evidence="5" id="KW-0472">Membrane</keyword>
<evidence type="ECO:0000256" key="1">
    <source>
        <dbReference type="ARBA" id="ARBA00004196"/>
    </source>
</evidence>
<dbReference type="PANTHER" id="PTHR32347">
    <property type="entry name" value="EFFLUX SYSTEM COMPONENT YKNX-RELATED"/>
    <property type="match status" value="1"/>
</dbReference>
<dbReference type="EMBL" id="JAHLQF010000004">
    <property type="protein sequence ID" value="MBU5486202.1"/>
    <property type="molecule type" value="Genomic_DNA"/>
</dbReference>
<evidence type="ECO:0000256" key="2">
    <source>
        <dbReference type="ARBA" id="ARBA00009477"/>
    </source>
</evidence>
<accession>A0ABS6EN59</accession>
<evidence type="ECO:0000259" key="7">
    <source>
        <dbReference type="Pfam" id="PF25989"/>
    </source>
</evidence>
<dbReference type="InterPro" id="IPR058637">
    <property type="entry name" value="YknX-like_C"/>
</dbReference>
<evidence type="ECO:0000259" key="6">
    <source>
        <dbReference type="Pfam" id="PF25984"/>
    </source>
</evidence>
<dbReference type="Proteomes" id="UP000726170">
    <property type="component" value="Unassembled WGS sequence"/>
</dbReference>
<dbReference type="InterPro" id="IPR050465">
    <property type="entry name" value="UPF0194_transport"/>
</dbReference>
<feature type="transmembrane region" description="Helical" evidence="5">
    <location>
        <begin position="6"/>
        <end position="24"/>
    </location>
</feature>
<dbReference type="NCBIfam" id="TIGR01730">
    <property type="entry name" value="RND_mfp"/>
    <property type="match status" value="1"/>
</dbReference>
<dbReference type="Pfam" id="PF25984">
    <property type="entry name" value="BSH_YknX"/>
    <property type="match status" value="1"/>
</dbReference>